<protein>
    <submittedName>
        <fullName evidence="1">SnoRNA-binding rRNA-processing protein utp10</fullName>
    </submittedName>
</protein>
<gene>
    <name evidence="1" type="primary">UTP10</name>
    <name evidence="1" type="ORF">H2198_001702</name>
</gene>
<keyword evidence="2" id="KW-1185">Reference proteome</keyword>
<comment type="caution">
    <text evidence="1">The sequence shown here is derived from an EMBL/GenBank/DDBJ whole genome shotgun (WGS) entry which is preliminary data.</text>
</comment>
<accession>A0ACC3AGX7</accession>
<evidence type="ECO:0000313" key="1">
    <source>
        <dbReference type="EMBL" id="KAJ9661950.1"/>
    </source>
</evidence>
<dbReference type="EMBL" id="JAPDRQ010000019">
    <property type="protein sequence ID" value="KAJ9661950.1"/>
    <property type="molecule type" value="Genomic_DNA"/>
</dbReference>
<evidence type="ECO:0000313" key="2">
    <source>
        <dbReference type="Proteomes" id="UP001172386"/>
    </source>
</evidence>
<sequence length="1812" mass="199541">MVSAFASQLQAIAKNSSHELDLKAQRSAHGESLLFDRSVAVKQDFETIYNICVEGFRELCYLDQRFHDFERNVFSEQSKSQDREQMNKAENEVLDLVLKRCLALLGSKILLKPALKAAEWLVRRFRVHIYNVDDLLHTLLPYHEAPIWASALSIIPEDQILGQWKFIRPYLRTTWNVPRHAVAYAAAHNDPFFTAMNHYVLETCRQGLGHSALMTYWSSIAVEAVSNRLMQTRSGRKEVQRQRTEDQLLKILPVLSEGYEIPGCADLITACYTLTVVVASKAELDDHLLDSLLLEVANSISTVDGDAASAIITISLVTMQKDTKRVPRKVVDVLTELDALGMLMNSAASQYPLRLLLLALINTAVSHIKHKNATSMALSIEKFVRLLRELYPSMSTSDAFRPVLSKVMMLDPQQETDLVVCNTLITMLQRMNESEVLSIAISEAAQIERYDSTKLEDLLGMTVALLQQPYEPMEVEMTDQAETGLPADSLFDSLPHVWEEGSSFLAANDFDRFSPLAAAFAKSAGNGEMLARFSELPVWSSVLNGKLLWQTFLLRFACTNSKAASRLGALELLSQSIKQEPGCNVQSFIPYTLSLLADDFKIVRRSASSFLILLHSKLNQPSAHHEHQDKHNFYNTTSSDSLETQNVKHLSEVVASAILPVLEECVLDHTYIVKVVQNAVGSKSSPGIKKVHRQAFHSLLIRHALDTHLLRTKYALVSMLAGDNARTDVLLPILQEWTTLSDEAAKTLASESGLDLTTADALFVRLVNIKDAESFGQSVVSASAAKPRQSLFRALFDYLRQDWKSWTTGEQLSVGQVLFDLAFSADQSLASGAQEALRSVDIPSEVLAAILQVSQAGTLDVRGPPSAKRRRRSSSGTSTSRNEALKIVNAATGKIGLALELVDNNSPESKPELLSSLFSMLATLKRFQQNRVESPYLINLCLGCLRVILEKAEVNARNIDTSAIKPELVTDCLRSSDNPQVQTAALLVCASLSSIAPDQMLHNVMPIFTFIGHKLTAKDDEHSVNVINEAIDKIVPALVSSLQRSRHGQALHNSMAPVLASFTSAFDHIPQHRRIAFYQRLLICVGVDDFGFMLIAMLAAQKSKQALFVKFVHDLVSGLPAFSELRIYQQLVALAVDTISPTPKLATSVFNINRSSAPEEKLKYVEASLEAANAILRTPALKSGLQRLSRLSETNEEKTRIALHEAFSATLITLQDMRTTGEGVFTLARRGLEYILGLPSLAELLGMLTSILDSMDSELQPQALQILAAQLEGSRSQDGSVRYLALQLLDKLQSHLQPQANATLFQAALVCMDRISEMCGRKDPDSVVKAANSIVEYGLNHSEAPEKSQMAVLLTLASMVEVLKEAAVPIIPPMIPQILEVLRQCQTQRLSKEPVSNAACALLSAIVSHVAFIVTEQQLSEILAMVFTIKDDNPNSRGDSDIAQLTRSIARKVDLDIVIAASKSVLLSEGLAVERATPAVLGLCSQAMDHCSKSTVIKQADNISELFLIVLQNHVNRLQNSQAKQENEPEAKVSSELKAATIKFIYKINDTAFRPIFESWMDWTTSTADQDTEAIRMSRQTLLFDLLSHFFDTLKAIVTSYASYLISPFSAILSSSRPASDTKNQSSKTTRSTVSVPVPLLMNTLTLVRIIATHDADSFFAAPSHFDPLAAPLINTLTLAASKSTRSIIASHIVPTIIAFTTATQDSPSTHSTLATHIVALRRHSSPHVRLASIQTLLAITDDEDLGDEFIANTIGVGGGEGEGAKGGGGSIGEIMIYVNEMLEDDNEDVERSVRRWVQKVREKVGEEIFEV</sequence>
<proteinExistence type="predicted"/>
<name>A0ACC3AGX7_9EURO</name>
<reference evidence="1" key="1">
    <citation type="submission" date="2022-10" db="EMBL/GenBank/DDBJ databases">
        <title>Culturing micro-colonial fungi from biological soil crusts in the Mojave desert and describing Neophaeococcomyces mojavensis, and introducing the new genera and species Taxawa tesnikishii.</title>
        <authorList>
            <person name="Kurbessoian T."/>
            <person name="Stajich J.E."/>
        </authorList>
    </citation>
    <scope>NUCLEOTIDE SEQUENCE</scope>
    <source>
        <strain evidence="1">JES_112</strain>
    </source>
</reference>
<organism evidence="1 2">
    <name type="scientific">Neophaeococcomyces mojaviensis</name>
    <dbReference type="NCBI Taxonomy" id="3383035"/>
    <lineage>
        <taxon>Eukaryota</taxon>
        <taxon>Fungi</taxon>
        <taxon>Dikarya</taxon>
        <taxon>Ascomycota</taxon>
        <taxon>Pezizomycotina</taxon>
        <taxon>Eurotiomycetes</taxon>
        <taxon>Chaetothyriomycetidae</taxon>
        <taxon>Chaetothyriales</taxon>
        <taxon>Chaetothyriales incertae sedis</taxon>
        <taxon>Neophaeococcomyces</taxon>
    </lineage>
</organism>
<dbReference type="Proteomes" id="UP001172386">
    <property type="component" value="Unassembled WGS sequence"/>
</dbReference>